<dbReference type="GO" id="GO:0016491">
    <property type="term" value="F:oxidoreductase activity"/>
    <property type="evidence" value="ECO:0007669"/>
    <property type="project" value="UniProtKB-KW"/>
</dbReference>
<name>A0A812H945_9DINO</name>
<dbReference type="SUPFAM" id="SSF51197">
    <property type="entry name" value="Clavaminate synthase-like"/>
    <property type="match status" value="1"/>
</dbReference>
<keyword evidence="4" id="KW-1185">Reference proteome</keyword>
<dbReference type="Proteomes" id="UP000604046">
    <property type="component" value="Unassembled WGS sequence"/>
</dbReference>
<dbReference type="EMBL" id="CAJNDS010000069">
    <property type="protein sequence ID" value="CAE6943125.1"/>
    <property type="molecule type" value="Genomic_DNA"/>
</dbReference>
<dbReference type="Pfam" id="PF02668">
    <property type="entry name" value="TauD"/>
    <property type="match status" value="1"/>
</dbReference>
<sequence>MLSRFLRVWGLGVWGLGFRVWGSGFPFWLLRGSYGGICVSQVFGANVGAVLIKAGGQIPSTKEFETLAVSTWQAAGFPDLGIGNYNKFGTVQRSTMGEGIYDVAAGAPPHLPVSPHSEQAYLHQVPRFCSFVCQRPADVGGELQLFDNVVLGEELGDLTDKLARLGVTYFRVMGDQVRSANWSYATGMWQDRFATPSWAEAKSRAGADVVMGGSSGAQLGPGEEGTVVLNWTVPAVTWVTVSSDTCSSGVKPVRAVLQSILDNHKSVNYGTGIPALHSTWGDGTDFDDWELEVLRKAVAKSLWASMKLEEGDVVVVDNWHYAHGRSPYEGQRKHAALISDRFPRA</sequence>
<dbReference type="InterPro" id="IPR003819">
    <property type="entry name" value="TauD/TfdA-like"/>
</dbReference>
<proteinExistence type="predicted"/>
<dbReference type="OrthoDB" id="408743at2759"/>
<evidence type="ECO:0000313" key="4">
    <source>
        <dbReference type="Proteomes" id="UP000604046"/>
    </source>
</evidence>
<dbReference type="AlphaFoldDB" id="A0A812H945"/>
<comment type="caution">
    <text evidence="3">The sequence shown here is derived from an EMBL/GenBank/DDBJ whole genome shotgun (WGS) entry which is preliminary data.</text>
</comment>
<keyword evidence="1" id="KW-0560">Oxidoreductase</keyword>
<reference evidence="3" key="1">
    <citation type="submission" date="2021-02" db="EMBL/GenBank/DDBJ databases">
        <authorList>
            <person name="Dougan E. K."/>
            <person name="Rhodes N."/>
            <person name="Thang M."/>
            <person name="Chan C."/>
        </authorList>
    </citation>
    <scope>NUCLEOTIDE SEQUENCE</scope>
</reference>
<dbReference type="Gene3D" id="3.60.130.10">
    <property type="entry name" value="Clavaminate synthase-like"/>
    <property type="match status" value="1"/>
</dbReference>
<dbReference type="PANTHER" id="PTHR10696:SF21">
    <property type="entry name" value="TAUD_TFDA-LIKE DOMAIN-CONTAINING PROTEIN"/>
    <property type="match status" value="1"/>
</dbReference>
<evidence type="ECO:0000259" key="2">
    <source>
        <dbReference type="Pfam" id="PF02668"/>
    </source>
</evidence>
<dbReference type="InterPro" id="IPR042098">
    <property type="entry name" value="TauD-like_sf"/>
</dbReference>
<evidence type="ECO:0000256" key="1">
    <source>
        <dbReference type="ARBA" id="ARBA00023002"/>
    </source>
</evidence>
<evidence type="ECO:0000313" key="3">
    <source>
        <dbReference type="EMBL" id="CAE6943125.1"/>
    </source>
</evidence>
<protein>
    <recommendedName>
        <fullName evidence="2">TauD/TfdA-like domain-containing protein</fullName>
    </recommendedName>
</protein>
<feature type="domain" description="TauD/TfdA-like" evidence="2">
    <location>
        <begin position="95"/>
        <end position="334"/>
    </location>
</feature>
<dbReference type="InterPro" id="IPR050411">
    <property type="entry name" value="AlphaKG_dependent_hydroxylases"/>
</dbReference>
<organism evidence="3 4">
    <name type="scientific">Symbiodinium natans</name>
    <dbReference type="NCBI Taxonomy" id="878477"/>
    <lineage>
        <taxon>Eukaryota</taxon>
        <taxon>Sar</taxon>
        <taxon>Alveolata</taxon>
        <taxon>Dinophyceae</taxon>
        <taxon>Suessiales</taxon>
        <taxon>Symbiodiniaceae</taxon>
        <taxon>Symbiodinium</taxon>
    </lineage>
</organism>
<accession>A0A812H945</accession>
<gene>
    <name evidence="3" type="ORF">SNAT2548_LOCUS1296</name>
</gene>
<dbReference type="PANTHER" id="PTHR10696">
    <property type="entry name" value="GAMMA-BUTYROBETAINE HYDROXYLASE-RELATED"/>
    <property type="match status" value="1"/>
</dbReference>